<organism evidence="2 3">
    <name type="scientific">Nonomuraea typhae</name>
    <dbReference type="NCBI Taxonomy" id="2603600"/>
    <lineage>
        <taxon>Bacteria</taxon>
        <taxon>Bacillati</taxon>
        <taxon>Actinomycetota</taxon>
        <taxon>Actinomycetes</taxon>
        <taxon>Streptosporangiales</taxon>
        <taxon>Streptosporangiaceae</taxon>
        <taxon>Nonomuraea</taxon>
    </lineage>
</organism>
<evidence type="ECO:0000313" key="3">
    <source>
        <dbReference type="Proteomes" id="UP001612741"/>
    </source>
</evidence>
<dbReference type="Gene3D" id="3.10.180.10">
    <property type="entry name" value="2,3-Dihydroxybiphenyl 1,2-Dioxygenase, domain 1"/>
    <property type="match status" value="1"/>
</dbReference>
<feature type="domain" description="VOC" evidence="1">
    <location>
        <begin position="1"/>
        <end position="111"/>
    </location>
</feature>
<proteinExistence type="predicted"/>
<name>A0ABW7ZAW3_9ACTN</name>
<evidence type="ECO:0000259" key="1">
    <source>
        <dbReference type="PROSITE" id="PS51819"/>
    </source>
</evidence>
<comment type="caution">
    <text evidence="2">The sequence shown here is derived from an EMBL/GenBank/DDBJ whole genome shotgun (WGS) entry which is preliminary data.</text>
</comment>
<dbReference type="RefSeq" id="WP_397091382.1">
    <property type="nucleotide sequence ID" value="NZ_JBITGY010000018.1"/>
</dbReference>
<dbReference type="PROSITE" id="PS51819">
    <property type="entry name" value="VOC"/>
    <property type="match status" value="1"/>
</dbReference>
<protein>
    <recommendedName>
        <fullName evidence="1">VOC domain-containing protein</fullName>
    </recommendedName>
</protein>
<reference evidence="2 3" key="1">
    <citation type="submission" date="2024-10" db="EMBL/GenBank/DDBJ databases">
        <title>The Natural Products Discovery Center: Release of the First 8490 Sequenced Strains for Exploring Actinobacteria Biosynthetic Diversity.</title>
        <authorList>
            <person name="Kalkreuter E."/>
            <person name="Kautsar S.A."/>
            <person name="Yang D."/>
            <person name="Bader C.D."/>
            <person name="Teijaro C.N."/>
            <person name="Fluegel L."/>
            <person name="Davis C.M."/>
            <person name="Simpson J.R."/>
            <person name="Lauterbach L."/>
            <person name="Steele A.D."/>
            <person name="Gui C."/>
            <person name="Meng S."/>
            <person name="Li G."/>
            <person name="Viehrig K."/>
            <person name="Ye F."/>
            <person name="Su P."/>
            <person name="Kiefer A.F."/>
            <person name="Nichols A."/>
            <person name="Cepeda A.J."/>
            <person name="Yan W."/>
            <person name="Fan B."/>
            <person name="Jiang Y."/>
            <person name="Adhikari A."/>
            <person name="Zheng C.-J."/>
            <person name="Schuster L."/>
            <person name="Cowan T.M."/>
            <person name="Smanski M.J."/>
            <person name="Chevrette M.G."/>
            <person name="De Carvalho L.P.S."/>
            <person name="Shen B."/>
        </authorList>
    </citation>
    <scope>NUCLEOTIDE SEQUENCE [LARGE SCALE GENOMIC DNA]</scope>
    <source>
        <strain evidence="2 3">NPDC050545</strain>
    </source>
</reference>
<dbReference type="InterPro" id="IPR029068">
    <property type="entry name" value="Glyas_Bleomycin-R_OHBP_Dase"/>
</dbReference>
<dbReference type="EMBL" id="JBITGY010000018">
    <property type="protein sequence ID" value="MFI6505296.1"/>
    <property type="molecule type" value="Genomic_DNA"/>
</dbReference>
<accession>A0ABW7ZAW3</accession>
<gene>
    <name evidence="2" type="ORF">ACIBG2_48505</name>
</gene>
<dbReference type="SUPFAM" id="SSF54593">
    <property type="entry name" value="Glyoxalase/Bleomycin resistance protein/Dihydroxybiphenyl dioxygenase"/>
    <property type="match status" value="1"/>
</dbReference>
<dbReference type="InterPro" id="IPR037523">
    <property type="entry name" value="VOC_core"/>
</dbReference>
<dbReference type="Proteomes" id="UP001612741">
    <property type="component" value="Unassembled WGS sequence"/>
</dbReference>
<evidence type="ECO:0000313" key="2">
    <source>
        <dbReference type="EMBL" id="MFI6505296.1"/>
    </source>
</evidence>
<sequence length="127" mass="13625">MFERLLPVLPVTDVDAEVAFYAALGFTAERTHTGFTALQRDSVLFGVQGSGRRVPPEDLAWQMWVKDVGLVYDLAIQRGLDVVSAPRAHPAGFWIVQLRTPNGYLLTLEGPEPTSGGGGTRSAAASA</sequence>
<keyword evidence="3" id="KW-1185">Reference proteome</keyword>